<organism evidence="1 2">
    <name type="scientific">Sphagnum jensenii</name>
    <dbReference type="NCBI Taxonomy" id="128206"/>
    <lineage>
        <taxon>Eukaryota</taxon>
        <taxon>Viridiplantae</taxon>
        <taxon>Streptophyta</taxon>
        <taxon>Embryophyta</taxon>
        <taxon>Bryophyta</taxon>
        <taxon>Sphagnophytina</taxon>
        <taxon>Sphagnopsida</taxon>
        <taxon>Sphagnales</taxon>
        <taxon>Sphagnaceae</taxon>
        <taxon>Sphagnum</taxon>
    </lineage>
</organism>
<evidence type="ECO:0000313" key="2">
    <source>
        <dbReference type="Proteomes" id="UP001497522"/>
    </source>
</evidence>
<dbReference type="Proteomes" id="UP001497522">
    <property type="component" value="Chromosome 5"/>
</dbReference>
<protein>
    <recommendedName>
        <fullName evidence="3">Secreted protein</fullName>
    </recommendedName>
</protein>
<reference evidence="1" key="1">
    <citation type="submission" date="2024-03" db="EMBL/GenBank/DDBJ databases">
        <authorList>
            <consortium name="ELIXIR-Norway"/>
            <consortium name="Elixir Norway"/>
        </authorList>
    </citation>
    <scope>NUCLEOTIDE SEQUENCE</scope>
</reference>
<sequence>MATRCCLLQPLFSSTVINSFMWLLPPFPLRFPQEGEGTRGGDLERSVDLRYVTRVSFTPVRHASCKKSIRPRDRFQKVDIPTNTYYSAVTE</sequence>
<proteinExistence type="predicted"/>
<dbReference type="EMBL" id="OZ023706">
    <property type="protein sequence ID" value="CAK9876612.1"/>
    <property type="molecule type" value="Genomic_DNA"/>
</dbReference>
<evidence type="ECO:0000313" key="1">
    <source>
        <dbReference type="EMBL" id="CAK9876612.1"/>
    </source>
</evidence>
<name>A0ABP1BMI4_9BRYO</name>
<keyword evidence="2" id="KW-1185">Reference proteome</keyword>
<evidence type="ECO:0008006" key="3">
    <source>
        <dbReference type="Google" id="ProtNLM"/>
    </source>
</evidence>
<accession>A0ABP1BMI4</accession>
<gene>
    <name evidence="1" type="ORF">CSSPJE1EN2_LOCUS18695</name>
</gene>